<dbReference type="SUPFAM" id="SSF53822">
    <property type="entry name" value="Periplasmic binding protein-like I"/>
    <property type="match status" value="1"/>
</dbReference>
<evidence type="ECO:0000256" key="3">
    <source>
        <dbReference type="ARBA" id="ARBA00022729"/>
    </source>
</evidence>
<dbReference type="Gene3D" id="3.40.50.2300">
    <property type="match status" value="2"/>
</dbReference>
<evidence type="ECO:0000259" key="4">
    <source>
        <dbReference type="Pfam" id="PF13407"/>
    </source>
</evidence>
<comment type="similarity">
    <text evidence="2">Belongs to the bacterial solute-binding protein 2 family.</text>
</comment>
<dbReference type="GO" id="GO:0030313">
    <property type="term" value="C:cell envelope"/>
    <property type="evidence" value="ECO:0007669"/>
    <property type="project" value="UniProtKB-SubCell"/>
</dbReference>
<evidence type="ECO:0000256" key="2">
    <source>
        <dbReference type="ARBA" id="ARBA00007639"/>
    </source>
</evidence>
<keyword evidence="3" id="KW-0732">Signal</keyword>
<sequence length="338" mass="34718">MKITLIRKQIAGVFAVVLAVGISIPVNAQAGSEVGFSESFLTDGFQVQLVKQLGQQATAQGVNLLPATDANGDAAKQNADIATLIGRGVSGLIVVPVDSTAIVPAIQSANAKNIPVVTVDLGASGGKIYMVVRANNVYMGEAGCKYIGAKLKGKGTVLNLQGDLASLNGKDRSTGFTTCMSSNYPKIKVISKPMKWKSDVCAQVTQTVLSTTKIDGIFMGSESVCLAGVQAVMKTQKKLTQVGSKGHIISVGIDGSPASLKAVRAGTLDAVISQPLDLYAKFGISYIKDAIAGKVPVVGPDGHGGTIVALDNGTFSDLLPSPTITKANASDTALWGNG</sequence>
<dbReference type="EMBL" id="CAFBQB010000043">
    <property type="protein sequence ID" value="CAB5041528.1"/>
    <property type="molecule type" value="Genomic_DNA"/>
</dbReference>
<comment type="subcellular location">
    <subcellularLocation>
        <location evidence="1">Cell envelope</location>
    </subcellularLocation>
</comment>
<evidence type="ECO:0000313" key="5">
    <source>
        <dbReference type="EMBL" id="CAB5041528.1"/>
    </source>
</evidence>
<dbReference type="InterPro" id="IPR025997">
    <property type="entry name" value="SBP_2_dom"/>
</dbReference>
<reference evidence="5" key="1">
    <citation type="submission" date="2020-05" db="EMBL/GenBank/DDBJ databases">
        <authorList>
            <person name="Chiriac C."/>
            <person name="Salcher M."/>
            <person name="Ghai R."/>
            <person name="Kavagutti S V."/>
        </authorList>
    </citation>
    <scope>NUCLEOTIDE SEQUENCE</scope>
</reference>
<accession>A0A6J7SMH0</accession>
<feature type="domain" description="Periplasmic binding protein" evidence="4">
    <location>
        <begin position="35"/>
        <end position="294"/>
    </location>
</feature>
<evidence type="ECO:0000256" key="1">
    <source>
        <dbReference type="ARBA" id="ARBA00004196"/>
    </source>
</evidence>
<protein>
    <submittedName>
        <fullName evidence="5">Unannotated protein</fullName>
    </submittedName>
</protein>
<dbReference type="PANTHER" id="PTHR46847:SF1">
    <property type="entry name" value="D-ALLOSE-BINDING PERIPLASMIC PROTEIN-RELATED"/>
    <property type="match status" value="1"/>
</dbReference>
<gene>
    <name evidence="5" type="ORF">UFOPK4248_00460</name>
</gene>
<dbReference type="CDD" id="cd01536">
    <property type="entry name" value="PBP1_ABC_sugar_binding-like"/>
    <property type="match status" value="1"/>
</dbReference>
<name>A0A6J7SMH0_9ZZZZ</name>
<dbReference type="InterPro" id="IPR028082">
    <property type="entry name" value="Peripla_BP_I"/>
</dbReference>
<proteinExistence type="inferred from homology"/>
<dbReference type="GO" id="GO:0030246">
    <property type="term" value="F:carbohydrate binding"/>
    <property type="evidence" value="ECO:0007669"/>
    <property type="project" value="UniProtKB-ARBA"/>
</dbReference>
<dbReference type="PANTHER" id="PTHR46847">
    <property type="entry name" value="D-ALLOSE-BINDING PERIPLASMIC PROTEIN-RELATED"/>
    <property type="match status" value="1"/>
</dbReference>
<dbReference type="Pfam" id="PF13407">
    <property type="entry name" value="Peripla_BP_4"/>
    <property type="match status" value="1"/>
</dbReference>
<organism evidence="5">
    <name type="scientific">freshwater metagenome</name>
    <dbReference type="NCBI Taxonomy" id="449393"/>
    <lineage>
        <taxon>unclassified sequences</taxon>
        <taxon>metagenomes</taxon>
        <taxon>ecological metagenomes</taxon>
    </lineage>
</organism>
<dbReference type="AlphaFoldDB" id="A0A6J7SMH0"/>